<evidence type="ECO:0000256" key="4">
    <source>
        <dbReference type="ARBA" id="ARBA00022989"/>
    </source>
</evidence>
<evidence type="ECO:0000256" key="5">
    <source>
        <dbReference type="ARBA" id="ARBA00023136"/>
    </source>
</evidence>
<comment type="subcellular location">
    <subcellularLocation>
        <location evidence="1">Membrane</location>
        <topology evidence="1">Multi-pass membrane protein</topology>
    </subcellularLocation>
</comment>
<evidence type="ECO:0000313" key="9">
    <source>
        <dbReference type="Proteomes" id="UP000037269"/>
    </source>
</evidence>
<dbReference type="Proteomes" id="UP000037269">
    <property type="component" value="Unassembled WGS sequence"/>
</dbReference>
<feature type="transmembrane region" description="Helical" evidence="6">
    <location>
        <begin position="227"/>
        <end position="252"/>
    </location>
</feature>
<dbReference type="PATRIC" id="fig|47500.9.peg.5402"/>
<evidence type="ECO:0000256" key="6">
    <source>
        <dbReference type="SAM" id="Phobius"/>
    </source>
</evidence>
<dbReference type="Proteomes" id="UP000182836">
    <property type="component" value="Unassembled WGS sequence"/>
</dbReference>
<keyword evidence="4 6" id="KW-1133">Transmembrane helix</keyword>
<dbReference type="GO" id="GO:0005886">
    <property type="term" value="C:plasma membrane"/>
    <property type="evidence" value="ECO:0007669"/>
    <property type="project" value="UniProtKB-ARBA"/>
</dbReference>
<keyword evidence="2" id="KW-1003">Cell membrane</keyword>
<evidence type="ECO:0000256" key="1">
    <source>
        <dbReference type="ARBA" id="ARBA00004141"/>
    </source>
</evidence>
<dbReference type="InterPro" id="IPR051611">
    <property type="entry name" value="ECF_transporter_component"/>
</dbReference>
<dbReference type="OrthoDB" id="92887at2"/>
<evidence type="ECO:0000313" key="7">
    <source>
        <dbReference type="EMBL" id="KON97233.1"/>
    </source>
</evidence>
<dbReference type="RefSeq" id="WP_043063329.1">
    <property type="nucleotide sequence ID" value="NZ_BJOA01000163.1"/>
</dbReference>
<evidence type="ECO:0000313" key="10">
    <source>
        <dbReference type="Proteomes" id="UP000182836"/>
    </source>
</evidence>
<feature type="transmembrane region" description="Helical" evidence="6">
    <location>
        <begin position="12"/>
        <end position="31"/>
    </location>
</feature>
<feature type="transmembrane region" description="Helical" evidence="6">
    <location>
        <begin position="62"/>
        <end position="79"/>
    </location>
</feature>
<accession>A0A0M0H565</accession>
<feature type="transmembrane region" description="Helical" evidence="6">
    <location>
        <begin position="99"/>
        <end position="120"/>
    </location>
</feature>
<dbReference type="InterPro" id="IPR003339">
    <property type="entry name" value="ABC/ECF_trnsptr_transmembrane"/>
</dbReference>
<sequence>MNGTSTRLARVNPAVKLTAHLVVMLFLMMIADPVTSALLWILSIVIGVLLGGWNIQYIIKRIVPYFAFFLLVFWMLAAFGKGEHIVWEFAWFRITEEGIYNGLTIAFRMLGFVTYGLLFTSTTDTTQLVMSMIHQYRLSPKWGYGLLAGLRFIPLFQSELAQMKAAHKIRGFHAQGKLKSFARYTLPLFTQGIRKAERVAVAMEARGFDGAKPRTYYHVPTIRGMDWMYCILLFTAVLGLTALSFSFGWLHWAWTGNSA</sequence>
<organism evidence="7 9">
    <name type="scientific">Aneurinibacillus migulanus</name>
    <name type="common">Bacillus migulanus</name>
    <dbReference type="NCBI Taxonomy" id="47500"/>
    <lineage>
        <taxon>Bacteria</taxon>
        <taxon>Bacillati</taxon>
        <taxon>Bacillota</taxon>
        <taxon>Bacilli</taxon>
        <taxon>Bacillales</taxon>
        <taxon>Paenibacillaceae</taxon>
        <taxon>Aneurinibacillus group</taxon>
        <taxon>Aneurinibacillus</taxon>
    </lineage>
</organism>
<protein>
    <submittedName>
        <fullName evidence="7">Cobalt transporter</fullName>
    </submittedName>
    <submittedName>
        <fullName evidence="8">Energy-coupling factor transport system permease protein</fullName>
    </submittedName>
</protein>
<evidence type="ECO:0000256" key="3">
    <source>
        <dbReference type="ARBA" id="ARBA00022692"/>
    </source>
</evidence>
<reference evidence="8 10" key="2">
    <citation type="submission" date="2016-10" db="EMBL/GenBank/DDBJ databases">
        <authorList>
            <person name="de Groot N.N."/>
        </authorList>
    </citation>
    <scope>NUCLEOTIDE SEQUENCE [LARGE SCALE GENOMIC DNA]</scope>
    <source>
        <strain evidence="8 10">DSM 2895</strain>
    </source>
</reference>
<dbReference type="Pfam" id="PF02361">
    <property type="entry name" value="CbiQ"/>
    <property type="match status" value="1"/>
</dbReference>
<dbReference type="STRING" id="47500.AF333_18950"/>
<dbReference type="EMBL" id="FNED01000020">
    <property type="protein sequence ID" value="SDJ53379.1"/>
    <property type="molecule type" value="Genomic_DNA"/>
</dbReference>
<feature type="transmembrane region" description="Helical" evidence="6">
    <location>
        <begin position="37"/>
        <end position="55"/>
    </location>
</feature>
<dbReference type="PANTHER" id="PTHR34857">
    <property type="entry name" value="SLL0384 PROTEIN"/>
    <property type="match status" value="1"/>
</dbReference>
<dbReference type="AlphaFoldDB" id="A0A0M0H565"/>
<proteinExistence type="predicted"/>
<evidence type="ECO:0000313" key="8">
    <source>
        <dbReference type="EMBL" id="SDJ53379.1"/>
    </source>
</evidence>
<keyword evidence="5 6" id="KW-0472">Membrane</keyword>
<dbReference type="CDD" id="cd16914">
    <property type="entry name" value="EcfT"/>
    <property type="match status" value="1"/>
</dbReference>
<reference evidence="7 9" key="1">
    <citation type="submission" date="2015-07" db="EMBL/GenBank/DDBJ databases">
        <title>Fjat-14205 dsm 2895.</title>
        <authorList>
            <person name="Liu B."/>
            <person name="Wang J."/>
            <person name="Zhu Y."/>
            <person name="Liu G."/>
            <person name="Chen Q."/>
            <person name="Chen Z."/>
            <person name="Lan J."/>
            <person name="Che J."/>
            <person name="Ge C."/>
            <person name="Shi H."/>
            <person name="Pan Z."/>
            <person name="Liu X."/>
        </authorList>
    </citation>
    <scope>NUCLEOTIDE SEQUENCE [LARGE SCALE GENOMIC DNA]</scope>
    <source>
        <strain evidence="7 9">DSM 2895</strain>
    </source>
</reference>
<name>A0A0M0H565_ANEMI</name>
<dbReference type="PANTHER" id="PTHR34857:SF2">
    <property type="entry name" value="SLL0384 PROTEIN"/>
    <property type="match status" value="1"/>
</dbReference>
<evidence type="ECO:0000256" key="2">
    <source>
        <dbReference type="ARBA" id="ARBA00022475"/>
    </source>
</evidence>
<dbReference type="GeneID" id="42307232"/>
<keyword evidence="3 6" id="KW-0812">Transmembrane</keyword>
<gene>
    <name evidence="7" type="ORF">AF333_18950</name>
    <name evidence="8" type="ORF">SAMN04487909_12018</name>
</gene>
<keyword evidence="9" id="KW-1185">Reference proteome</keyword>
<dbReference type="EMBL" id="LGUG01000004">
    <property type="protein sequence ID" value="KON97233.1"/>
    <property type="molecule type" value="Genomic_DNA"/>
</dbReference>